<feature type="compositionally biased region" description="Basic and acidic residues" evidence="1">
    <location>
        <begin position="193"/>
        <end position="206"/>
    </location>
</feature>
<feature type="region of interest" description="Disordered" evidence="1">
    <location>
        <begin position="187"/>
        <end position="212"/>
    </location>
</feature>
<dbReference type="SUPFAM" id="SSF52540">
    <property type="entry name" value="P-loop containing nucleoside triphosphate hydrolases"/>
    <property type="match status" value="2"/>
</dbReference>
<accession>A0AA35RM54</accession>
<dbReference type="GO" id="GO:0006241">
    <property type="term" value="P:CTP biosynthetic process"/>
    <property type="evidence" value="ECO:0007669"/>
    <property type="project" value="TreeGrafter"/>
</dbReference>
<evidence type="ECO:0000256" key="1">
    <source>
        <dbReference type="SAM" id="MobiDB-lite"/>
    </source>
</evidence>
<dbReference type="GO" id="GO:0042802">
    <property type="term" value="F:identical protein binding"/>
    <property type="evidence" value="ECO:0007669"/>
    <property type="project" value="TreeGrafter"/>
</dbReference>
<dbReference type="PANTHER" id="PTHR11550">
    <property type="entry name" value="CTP SYNTHASE"/>
    <property type="match status" value="1"/>
</dbReference>
<dbReference type="AlphaFoldDB" id="A0AA35RM54"/>
<feature type="domain" description="CTP synthase N-terminal" evidence="2">
    <location>
        <begin position="29"/>
        <end position="183"/>
    </location>
</feature>
<dbReference type="Proteomes" id="UP001174909">
    <property type="component" value="Unassembled WGS sequence"/>
</dbReference>
<dbReference type="EMBL" id="CASHTH010001216">
    <property type="protein sequence ID" value="CAI8012771.1"/>
    <property type="molecule type" value="Genomic_DNA"/>
</dbReference>
<dbReference type="PANTHER" id="PTHR11550:SF0">
    <property type="entry name" value="CTP SYNTHASE-RELATED"/>
    <property type="match status" value="1"/>
</dbReference>
<organism evidence="3 4">
    <name type="scientific">Geodia barretti</name>
    <name type="common">Barrett's horny sponge</name>
    <dbReference type="NCBI Taxonomy" id="519541"/>
    <lineage>
        <taxon>Eukaryota</taxon>
        <taxon>Metazoa</taxon>
        <taxon>Porifera</taxon>
        <taxon>Demospongiae</taxon>
        <taxon>Heteroscleromorpha</taxon>
        <taxon>Tetractinellida</taxon>
        <taxon>Astrophorina</taxon>
        <taxon>Geodiidae</taxon>
        <taxon>Geodia</taxon>
    </lineage>
</organism>
<reference evidence="3" key="1">
    <citation type="submission" date="2023-03" db="EMBL/GenBank/DDBJ databases">
        <authorList>
            <person name="Steffen K."/>
            <person name="Cardenas P."/>
        </authorList>
    </citation>
    <scope>NUCLEOTIDE SEQUENCE</scope>
</reference>
<dbReference type="InterPro" id="IPR004468">
    <property type="entry name" value="CTP_synthase"/>
</dbReference>
<gene>
    <name evidence="3" type="ORF">GBAR_LOCUS8160</name>
</gene>
<evidence type="ECO:0000259" key="2">
    <source>
        <dbReference type="Pfam" id="PF06418"/>
    </source>
</evidence>
<dbReference type="GO" id="GO:0005829">
    <property type="term" value="C:cytosol"/>
    <property type="evidence" value="ECO:0007669"/>
    <property type="project" value="TreeGrafter"/>
</dbReference>
<keyword evidence="4" id="KW-1185">Reference proteome</keyword>
<evidence type="ECO:0000313" key="4">
    <source>
        <dbReference type="Proteomes" id="UP001174909"/>
    </source>
</evidence>
<dbReference type="Pfam" id="PF06418">
    <property type="entry name" value="CTP_synth_N"/>
    <property type="match status" value="1"/>
</dbReference>
<dbReference type="InterPro" id="IPR017456">
    <property type="entry name" value="CTP_synthase_N"/>
</dbReference>
<dbReference type="GO" id="GO:0019856">
    <property type="term" value="P:pyrimidine nucleobase biosynthetic process"/>
    <property type="evidence" value="ECO:0007669"/>
    <property type="project" value="TreeGrafter"/>
</dbReference>
<proteinExistence type="predicted"/>
<comment type="caution">
    <text evidence="3">The sequence shown here is derived from an EMBL/GenBank/DDBJ whole genome shotgun (WGS) entry which is preliminary data.</text>
</comment>
<dbReference type="Gene3D" id="3.40.50.300">
    <property type="entry name" value="P-loop containing nucleotide triphosphate hydrolases"/>
    <property type="match status" value="2"/>
</dbReference>
<protein>
    <submittedName>
        <fullName evidence="3">CTP synthase</fullName>
    </submittedName>
</protein>
<dbReference type="InterPro" id="IPR027417">
    <property type="entry name" value="P-loop_NTPase"/>
</dbReference>
<dbReference type="GO" id="GO:0003883">
    <property type="term" value="F:CTP synthase activity"/>
    <property type="evidence" value="ECO:0007669"/>
    <property type="project" value="InterPro"/>
</dbReference>
<name>A0AA35RM54_GEOBA</name>
<evidence type="ECO:0000313" key="3">
    <source>
        <dbReference type="EMBL" id="CAI8012771.1"/>
    </source>
</evidence>
<sequence>MGSYTQANVEGLDAVTHTYATVSDGAESGVVSSVGKGVTVASLGRILKSRGVSVSLMKLDPYLNVDPGTMSPYQHGEVFVTEDGCETDLDLGHYERFVDVNLTRLSNITAGQIYSDVIARERRGEFLGGTIQAIPHVTDAIKQHILDLAEDSGADVIVVEVGGTVGDIEGLPFLEAIRQMRNEGVGTRQPYKNRRDQAFRTQDRRSNGWPGTSPEGWRRYFGLVRVEQVNGVKPDAARNRPKFEALTPIFPIEQLKLETTNRNLSTRLIDLLSPIGRGQRGLIVSPPKAGKTSILKDMAGGITATRTPLRDIGTPVTETRVLKSLVPAEAPCPTLGLNIGYDLTQELAR</sequence>